<feature type="domain" description="ABC transmembrane type-1" evidence="8">
    <location>
        <begin position="109"/>
        <end position="307"/>
    </location>
</feature>
<feature type="transmembrane region" description="Helical" evidence="7">
    <location>
        <begin position="284"/>
        <end position="307"/>
    </location>
</feature>
<keyword evidence="10" id="KW-1185">Reference proteome</keyword>
<name>A0ABR8RZC7_9MICO</name>
<protein>
    <submittedName>
        <fullName evidence="9">ABC transporter permease</fullName>
    </submittedName>
</protein>
<dbReference type="PROSITE" id="PS50928">
    <property type="entry name" value="ABC_TM1"/>
    <property type="match status" value="1"/>
</dbReference>
<evidence type="ECO:0000256" key="1">
    <source>
        <dbReference type="ARBA" id="ARBA00004651"/>
    </source>
</evidence>
<feature type="transmembrane region" description="Helical" evidence="7">
    <location>
        <begin position="184"/>
        <end position="203"/>
    </location>
</feature>
<evidence type="ECO:0000256" key="5">
    <source>
        <dbReference type="ARBA" id="ARBA00022989"/>
    </source>
</evidence>
<dbReference type="Proteomes" id="UP000648352">
    <property type="component" value="Unassembled WGS sequence"/>
</dbReference>
<evidence type="ECO:0000256" key="7">
    <source>
        <dbReference type="RuleBase" id="RU363032"/>
    </source>
</evidence>
<dbReference type="Pfam" id="PF19300">
    <property type="entry name" value="BPD_transp_1_N"/>
    <property type="match status" value="1"/>
</dbReference>
<feature type="transmembrane region" description="Helical" evidence="7">
    <location>
        <begin position="242"/>
        <end position="264"/>
    </location>
</feature>
<feature type="transmembrane region" description="Helical" evidence="7">
    <location>
        <begin position="113"/>
        <end position="134"/>
    </location>
</feature>
<keyword evidence="5 7" id="KW-1133">Transmembrane helix</keyword>
<sequence>MPAVPARQTLRRVAARAAGIAVSIIVVLWGAATLAFLAFRVIPGDPVSVMLGPQAQVSEAVKDGIRAELGLDRPPLEQYLAYLGQLLRGDLGESYQLRMPVTEVIGRQLGATVQLSVLALLIALTVAFAVAVLARGRVARTVAAGVELVVLSSPVFWIGLVLLSVFAFGLGWFPVSGSRNPATLVLPAVTLALPVAALLGQVLRDGIESAERQPFATTVRARGAGATRLTLHHTLRHGATGALTLAAYLVGSLLGGAVLVETVFARPGLGRVTLAAITDRDLPVITGIILLSAMVFVVINTIVELTYPLLDPRLRRLPSPVAARAGVPA</sequence>
<comment type="caution">
    <text evidence="9">The sequence shown here is derived from an EMBL/GenBank/DDBJ whole genome shotgun (WGS) entry which is preliminary data.</text>
</comment>
<evidence type="ECO:0000256" key="4">
    <source>
        <dbReference type="ARBA" id="ARBA00022692"/>
    </source>
</evidence>
<dbReference type="CDD" id="cd06261">
    <property type="entry name" value="TM_PBP2"/>
    <property type="match status" value="1"/>
</dbReference>
<evidence type="ECO:0000256" key="3">
    <source>
        <dbReference type="ARBA" id="ARBA00022475"/>
    </source>
</evidence>
<accession>A0ABR8RZC7</accession>
<keyword evidence="6 7" id="KW-0472">Membrane</keyword>
<feature type="transmembrane region" description="Helical" evidence="7">
    <location>
        <begin position="20"/>
        <end position="42"/>
    </location>
</feature>
<evidence type="ECO:0000256" key="6">
    <source>
        <dbReference type="ARBA" id="ARBA00023136"/>
    </source>
</evidence>
<dbReference type="EMBL" id="JACSQP010000002">
    <property type="protein sequence ID" value="MBD7956540.1"/>
    <property type="molecule type" value="Genomic_DNA"/>
</dbReference>
<dbReference type="InterPro" id="IPR000515">
    <property type="entry name" value="MetI-like"/>
</dbReference>
<keyword evidence="4 7" id="KW-0812">Transmembrane</keyword>
<organism evidence="9 10">
    <name type="scientific">Microbacterium pullorum</name>
    <dbReference type="NCBI Taxonomy" id="2762236"/>
    <lineage>
        <taxon>Bacteria</taxon>
        <taxon>Bacillati</taxon>
        <taxon>Actinomycetota</taxon>
        <taxon>Actinomycetes</taxon>
        <taxon>Micrococcales</taxon>
        <taxon>Microbacteriaceae</taxon>
        <taxon>Microbacterium</taxon>
    </lineage>
</organism>
<dbReference type="SUPFAM" id="SSF161098">
    <property type="entry name" value="MetI-like"/>
    <property type="match status" value="1"/>
</dbReference>
<dbReference type="InterPro" id="IPR045621">
    <property type="entry name" value="BPD_transp_1_N"/>
</dbReference>
<gene>
    <name evidence="9" type="ORF">H9651_02685</name>
</gene>
<dbReference type="Gene3D" id="1.10.3720.10">
    <property type="entry name" value="MetI-like"/>
    <property type="match status" value="1"/>
</dbReference>
<dbReference type="PANTHER" id="PTHR43163:SF6">
    <property type="entry name" value="DIPEPTIDE TRANSPORT SYSTEM PERMEASE PROTEIN DPPB-RELATED"/>
    <property type="match status" value="1"/>
</dbReference>
<keyword evidence="2 7" id="KW-0813">Transport</keyword>
<evidence type="ECO:0000256" key="2">
    <source>
        <dbReference type="ARBA" id="ARBA00022448"/>
    </source>
</evidence>
<evidence type="ECO:0000259" key="8">
    <source>
        <dbReference type="PROSITE" id="PS50928"/>
    </source>
</evidence>
<dbReference type="Pfam" id="PF00528">
    <property type="entry name" value="BPD_transp_1"/>
    <property type="match status" value="1"/>
</dbReference>
<evidence type="ECO:0000313" key="10">
    <source>
        <dbReference type="Proteomes" id="UP000648352"/>
    </source>
</evidence>
<evidence type="ECO:0000313" key="9">
    <source>
        <dbReference type="EMBL" id="MBD7956540.1"/>
    </source>
</evidence>
<proteinExistence type="inferred from homology"/>
<comment type="similarity">
    <text evidence="7">Belongs to the binding-protein-dependent transport system permease family.</text>
</comment>
<dbReference type="PANTHER" id="PTHR43163">
    <property type="entry name" value="DIPEPTIDE TRANSPORT SYSTEM PERMEASE PROTEIN DPPB-RELATED"/>
    <property type="match status" value="1"/>
</dbReference>
<keyword evidence="3" id="KW-1003">Cell membrane</keyword>
<reference evidence="9 10" key="1">
    <citation type="submission" date="2020-08" db="EMBL/GenBank/DDBJ databases">
        <title>A Genomic Blueprint of the Chicken Gut Microbiome.</title>
        <authorList>
            <person name="Gilroy R."/>
            <person name="Ravi A."/>
            <person name="Getino M."/>
            <person name="Pursley I."/>
            <person name="Horton D.L."/>
            <person name="Alikhan N.-F."/>
            <person name="Baker D."/>
            <person name="Gharbi K."/>
            <person name="Hall N."/>
            <person name="Watson M."/>
            <person name="Adriaenssens E.M."/>
            <person name="Foster-Nyarko E."/>
            <person name="Jarju S."/>
            <person name="Secka A."/>
            <person name="Antonio M."/>
            <person name="Oren A."/>
            <person name="Chaudhuri R."/>
            <person name="La Ragione R.M."/>
            <person name="Hildebrand F."/>
            <person name="Pallen M.J."/>
        </authorList>
    </citation>
    <scope>NUCLEOTIDE SEQUENCE [LARGE SCALE GENOMIC DNA]</scope>
    <source>
        <strain evidence="9 10">Sa4CUA7</strain>
    </source>
</reference>
<feature type="transmembrane region" description="Helical" evidence="7">
    <location>
        <begin position="146"/>
        <end position="172"/>
    </location>
</feature>
<comment type="subcellular location">
    <subcellularLocation>
        <location evidence="1 7">Cell membrane</location>
        <topology evidence="1 7">Multi-pass membrane protein</topology>
    </subcellularLocation>
</comment>
<dbReference type="InterPro" id="IPR035906">
    <property type="entry name" value="MetI-like_sf"/>
</dbReference>